<dbReference type="EMBL" id="DF237179">
    <property type="protein sequence ID" value="GAQ85334.1"/>
    <property type="molecule type" value="Genomic_DNA"/>
</dbReference>
<evidence type="ECO:0000256" key="1">
    <source>
        <dbReference type="SAM" id="SignalP"/>
    </source>
</evidence>
<accession>A0A1Y1I333</accession>
<sequence>MALQGRNSMVPLLLMIVATFLLVPTAEAASAGRRLLADQGVCGSGPAQYFPNRCYFNSDPQGRYVCCDNQGCDGFNPPGNFFPHCKNAGFVPSAFGVGAPSAITVVPAFVPCPAVNGVPTNSCFNQAGTQHVCCINPDSCGALAANGNPTCAAGNYYVF</sequence>
<evidence type="ECO:0000313" key="2">
    <source>
        <dbReference type="EMBL" id="GAQ85334.1"/>
    </source>
</evidence>
<proteinExistence type="predicted"/>
<gene>
    <name evidence="2" type="ORF">KFL_002300060</name>
</gene>
<protein>
    <submittedName>
        <fullName evidence="2">Uncharacterized protein</fullName>
    </submittedName>
</protein>
<reference evidence="2 3" key="1">
    <citation type="journal article" date="2014" name="Nat. Commun.">
        <title>Klebsormidium flaccidum genome reveals primary factors for plant terrestrial adaptation.</title>
        <authorList>
            <person name="Hori K."/>
            <person name="Maruyama F."/>
            <person name="Fujisawa T."/>
            <person name="Togashi T."/>
            <person name="Yamamoto N."/>
            <person name="Seo M."/>
            <person name="Sato S."/>
            <person name="Yamada T."/>
            <person name="Mori H."/>
            <person name="Tajima N."/>
            <person name="Moriyama T."/>
            <person name="Ikeuchi M."/>
            <person name="Watanabe M."/>
            <person name="Wada H."/>
            <person name="Kobayashi K."/>
            <person name="Saito M."/>
            <person name="Masuda T."/>
            <person name="Sasaki-Sekimoto Y."/>
            <person name="Mashiguchi K."/>
            <person name="Awai K."/>
            <person name="Shimojima M."/>
            <person name="Masuda S."/>
            <person name="Iwai M."/>
            <person name="Nobusawa T."/>
            <person name="Narise T."/>
            <person name="Kondo S."/>
            <person name="Saito H."/>
            <person name="Sato R."/>
            <person name="Murakawa M."/>
            <person name="Ihara Y."/>
            <person name="Oshima-Yamada Y."/>
            <person name="Ohtaka K."/>
            <person name="Satoh M."/>
            <person name="Sonobe K."/>
            <person name="Ishii M."/>
            <person name="Ohtani R."/>
            <person name="Kanamori-Sato M."/>
            <person name="Honoki R."/>
            <person name="Miyazaki D."/>
            <person name="Mochizuki H."/>
            <person name="Umetsu J."/>
            <person name="Higashi K."/>
            <person name="Shibata D."/>
            <person name="Kamiya Y."/>
            <person name="Sato N."/>
            <person name="Nakamura Y."/>
            <person name="Tabata S."/>
            <person name="Ida S."/>
            <person name="Kurokawa K."/>
            <person name="Ohta H."/>
        </authorList>
    </citation>
    <scope>NUCLEOTIDE SEQUENCE [LARGE SCALE GENOMIC DNA]</scope>
    <source>
        <strain evidence="2 3">NIES-2285</strain>
    </source>
</reference>
<dbReference type="AlphaFoldDB" id="A0A1Y1I333"/>
<evidence type="ECO:0000313" key="3">
    <source>
        <dbReference type="Proteomes" id="UP000054558"/>
    </source>
</evidence>
<keyword evidence="3" id="KW-1185">Reference proteome</keyword>
<organism evidence="2 3">
    <name type="scientific">Klebsormidium nitens</name>
    <name type="common">Green alga</name>
    <name type="synonym">Ulothrix nitens</name>
    <dbReference type="NCBI Taxonomy" id="105231"/>
    <lineage>
        <taxon>Eukaryota</taxon>
        <taxon>Viridiplantae</taxon>
        <taxon>Streptophyta</taxon>
        <taxon>Klebsormidiophyceae</taxon>
        <taxon>Klebsormidiales</taxon>
        <taxon>Klebsormidiaceae</taxon>
        <taxon>Klebsormidium</taxon>
    </lineage>
</organism>
<feature type="signal peptide" evidence="1">
    <location>
        <begin position="1"/>
        <end position="28"/>
    </location>
</feature>
<name>A0A1Y1I333_KLENI</name>
<feature type="chain" id="PRO_5011965474" evidence="1">
    <location>
        <begin position="29"/>
        <end position="159"/>
    </location>
</feature>
<keyword evidence="1" id="KW-0732">Signal</keyword>
<dbReference type="Proteomes" id="UP000054558">
    <property type="component" value="Unassembled WGS sequence"/>
</dbReference>